<dbReference type="InterPro" id="IPR013022">
    <property type="entry name" value="Xyl_isomerase-like_TIM-brl"/>
</dbReference>
<reference evidence="2" key="1">
    <citation type="submission" date="2019-02" db="EMBL/GenBank/DDBJ databases">
        <authorList>
            <person name="Li S.-H."/>
        </authorList>
    </citation>
    <scope>NUCLEOTIDE SEQUENCE</scope>
    <source>
        <strain evidence="2">IMCC14734</strain>
    </source>
</reference>
<name>A0ABT3TCX4_9GAMM</name>
<evidence type="ECO:0000259" key="1">
    <source>
        <dbReference type="Pfam" id="PF01261"/>
    </source>
</evidence>
<dbReference type="Gene3D" id="3.20.20.150">
    <property type="entry name" value="Divalent-metal-dependent TIM barrel enzymes"/>
    <property type="match status" value="1"/>
</dbReference>
<sequence length="321" mass="34939">MQRRAVIRYAVGAILPGLAGINLTACQQGLEESTAMNINHPETSATADFPLSLAQWSLHRALWAGDLDHLDFAATARRLDIGAVEYVNQFFADKAEDAAYLEQMNGRAVDHDIRQLLIMVDGEGNLAGDDTKERQLAISNHHKWVHAAARLGCHSIRVNAAGKGDAEDVAKRAVDSLTQLASYAAQENINILVENHGGHSSSGAWLAGVMAAVNLPNCGTLPDFGNFTMAMFPPRKYDRYLGVEELMPWAMGVSAKTYDFDSQGEETTIDIARMLGIVKASGFKGHIGIEYEGSRLSEEAGIRATRDLLLRNLTEVQKPAH</sequence>
<evidence type="ECO:0000313" key="3">
    <source>
        <dbReference type="Proteomes" id="UP001143362"/>
    </source>
</evidence>
<proteinExistence type="predicted"/>
<dbReference type="InterPro" id="IPR050312">
    <property type="entry name" value="IolE/XylAMocC-like"/>
</dbReference>
<comment type="caution">
    <text evidence="2">The sequence shown here is derived from an EMBL/GenBank/DDBJ whole genome shotgun (WGS) entry which is preliminary data.</text>
</comment>
<dbReference type="PANTHER" id="PTHR12110:SF53">
    <property type="entry name" value="BLR5974 PROTEIN"/>
    <property type="match status" value="1"/>
</dbReference>
<dbReference type="Pfam" id="PF01261">
    <property type="entry name" value="AP_endonuc_2"/>
    <property type="match status" value="1"/>
</dbReference>
<protein>
    <submittedName>
        <fullName evidence="2">Sugar phosphate isomerase/epimerase</fullName>
    </submittedName>
</protein>
<keyword evidence="2" id="KW-0413">Isomerase</keyword>
<accession>A0ABT3TCX4</accession>
<dbReference type="GO" id="GO:0016853">
    <property type="term" value="F:isomerase activity"/>
    <property type="evidence" value="ECO:0007669"/>
    <property type="project" value="UniProtKB-KW"/>
</dbReference>
<dbReference type="PANTHER" id="PTHR12110">
    <property type="entry name" value="HYDROXYPYRUVATE ISOMERASE"/>
    <property type="match status" value="1"/>
</dbReference>
<dbReference type="SUPFAM" id="SSF51658">
    <property type="entry name" value="Xylose isomerase-like"/>
    <property type="match status" value="1"/>
</dbReference>
<keyword evidence="3" id="KW-1185">Reference proteome</keyword>
<feature type="domain" description="Xylose isomerase-like TIM barrel" evidence="1">
    <location>
        <begin position="75"/>
        <end position="309"/>
    </location>
</feature>
<dbReference type="RefSeq" id="WP_279243669.1">
    <property type="nucleotide sequence ID" value="NZ_SHNN01000001.1"/>
</dbReference>
<organism evidence="2 3">
    <name type="scientific">Candidatus Litorirhabdus singularis</name>
    <dbReference type="NCBI Taxonomy" id="2518993"/>
    <lineage>
        <taxon>Bacteria</taxon>
        <taxon>Pseudomonadati</taxon>
        <taxon>Pseudomonadota</taxon>
        <taxon>Gammaproteobacteria</taxon>
        <taxon>Cellvibrionales</taxon>
        <taxon>Halieaceae</taxon>
        <taxon>Candidatus Litorirhabdus</taxon>
    </lineage>
</organism>
<dbReference type="Proteomes" id="UP001143362">
    <property type="component" value="Unassembled WGS sequence"/>
</dbReference>
<gene>
    <name evidence="2" type="ORF">EYC98_02205</name>
</gene>
<dbReference type="InterPro" id="IPR036237">
    <property type="entry name" value="Xyl_isomerase-like_sf"/>
</dbReference>
<dbReference type="EMBL" id="SHNN01000001">
    <property type="protein sequence ID" value="MCX2979670.1"/>
    <property type="molecule type" value="Genomic_DNA"/>
</dbReference>
<evidence type="ECO:0000313" key="2">
    <source>
        <dbReference type="EMBL" id="MCX2979670.1"/>
    </source>
</evidence>